<evidence type="ECO:0000313" key="4">
    <source>
        <dbReference type="Proteomes" id="UP000198398"/>
    </source>
</evidence>
<keyword evidence="4" id="KW-1185">Reference proteome</keyword>
<feature type="region of interest" description="Disordered" evidence="1">
    <location>
        <begin position="1"/>
        <end position="28"/>
    </location>
</feature>
<dbReference type="AlphaFoldDB" id="A0A220UE35"/>
<name>A0A220UE35_9MICO</name>
<evidence type="ECO:0000259" key="2">
    <source>
        <dbReference type="Pfam" id="PF01636"/>
    </source>
</evidence>
<dbReference type="InterPro" id="IPR002575">
    <property type="entry name" value="Aminoglycoside_PTrfase"/>
</dbReference>
<protein>
    <recommendedName>
        <fullName evidence="2">Aminoglycoside phosphotransferase domain-containing protein</fullName>
    </recommendedName>
</protein>
<feature type="domain" description="Aminoglycoside phosphotransferase" evidence="2">
    <location>
        <begin position="94"/>
        <end position="291"/>
    </location>
</feature>
<dbReference type="EMBL" id="CP022316">
    <property type="protein sequence ID" value="ASK66250.1"/>
    <property type="molecule type" value="Genomic_DNA"/>
</dbReference>
<feature type="compositionally biased region" description="Polar residues" evidence="1">
    <location>
        <begin position="18"/>
        <end position="28"/>
    </location>
</feature>
<dbReference type="Gene3D" id="3.90.1200.10">
    <property type="match status" value="1"/>
</dbReference>
<evidence type="ECO:0000256" key="1">
    <source>
        <dbReference type="SAM" id="MobiDB-lite"/>
    </source>
</evidence>
<evidence type="ECO:0000313" key="3">
    <source>
        <dbReference type="EMBL" id="ASK66250.1"/>
    </source>
</evidence>
<organism evidence="3 4">
    <name type="scientific">Brachybacterium avium</name>
    <dbReference type="NCBI Taxonomy" id="2017485"/>
    <lineage>
        <taxon>Bacteria</taxon>
        <taxon>Bacillati</taxon>
        <taxon>Actinomycetota</taxon>
        <taxon>Actinomycetes</taxon>
        <taxon>Micrococcales</taxon>
        <taxon>Dermabacteraceae</taxon>
        <taxon>Brachybacterium</taxon>
    </lineage>
</organism>
<dbReference type="Proteomes" id="UP000198398">
    <property type="component" value="Chromosome"/>
</dbReference>
<accession>A0A220UE35</accession>
<proteinExistence type="predicted"/>
<dbReference type="Pfam" id="PF01636">
    <property type="entry name" value="APH"/>
    <property type="match status" value="1"/>
</dbReference>
<dbReference type="InterPro" id="IPR011009">
    <property type="entry name" value="Kinase-like_dom_sf"/>
</dbReference>
<dbReference type="PANTHER" id="PTHR21310">
    <property type="entry name" value="AMINOGLYCOSIDE PHOSPHOTRANSFERASE-RELATED-RELATED"/>
    <property type="match status" value="1"/>
</dbReference>
<sequence>MPRSRPGRSRAAGHAAAPTTSDRASSPWSDCIRARCGRRLKTAGASDRLCPMTATSETAALDPALLAWLSPVVGEVSLVQTLTGGITGQMLQLRRADGQGDLVVRRWPGERESDQEMVRREVAGLDALAEVGLPVPSLLAADPDGAATGRPTTLTHFLPGRVELAPAEPRAWVRRLAAMLARIHAVPPPALAPCEPADTAELSWLDQNGDPGLARAARELADGPVDPDRAVLSHGDYQHFNVLWREEEISAVVDWPTVGLADRGVDVGHCRLNLAVLFSAEAAMGFLTDYEELAGVRIDPASDMERLLNFGPHWREFIPFQVLGRAPVDGPGMADRVRETIVATLRRAG</sequence>
<gene>
    <name evidence="3" type="ORF">CFK39_10945</name>
</gene>
<dbReference type="KEGG" id="brv:CFK39_10945"/>
<dbReference type="Gene3D" id="3.30.200.20">
    <property type="entry name" value="Phosphorylase Kinase, domain 1"/>
    <property type="match status" value="1"/>
</dbReference>
<dbReference type="SUPFAM" id="SSF56112">
    <property type="entry name" value="Protein kinase-like (PK-like)"/>
    <property type="match status" value="1"/>
</dbReference>
<dbReference type="InterPro" id="IPR051678">
    <property type="entry name" value="AGP_Transferase"/>
</dbReference>
<reference evidence="4" key="1">
    <citation type="submission" date="2017-07" db="EMBL/GenBank/DDBJ databases">
        <title>Brachybacterium sp. VR2415.</title>
        <authorList>
            <person name="Tak E.J."/>
            <person name="Bae J.-W."/>
        </authorList>
    </citation>
    <scope>NUCLEOTIDE SEQUENCE [LARGE SCALE GENOMIC DNA]</scope>
    <source>
        <strain evidence="4">VR2415</strain>
    </source>
</reference>